<dbReference type="GO" id="GO:0004725">
    <property type="term" value="F:protein tyrosine phosphatase activity"/>
    <property type="evidence" value="ECO:0007669"/>
    <property type="project" value="InterPro"/>
</dbReference>
<comment type="similarity">
    <text evidence="1">Belongs to the low molecular weight phosphotyrosine protein phosphatase family.</text>
</comment>
<dbReference type="PANTHER" id="PTHR11717">
    <property type="entry name" value="LOW MOLECULAR WEIGHT PROTEIN TYROSINE PHOSPHATASE"/>
    <property type="match status" value="1"/>
</dbReference>
<feature type="domain" description="Phosphotyrosine protein phosphatase I" evidence="5">
    <location>
        <begin position="17"/>
        <end position="181"/>
    </location>
</feature>
<keyword evidence="7" id="KW-1185">Reference proteome</keyword>
<organism evidence="6 7">
    <name type="scientific">Brachybacterium paraconglomeratum</name>
    <dbReference type="NCBI Taxonomy" id="173362"/>
    <lineage>
        <taxon>Bacteria</taxon>
        <taxon>Bacillati</taxon>
        <taxon>Actinomycetota</taxon>
        <taxon>Actinomycetes</taxon>
        <taxon>Micrococcales</taxon>
        <taxon>Dermabacteraceae</taxon>
        <taxon>Brachybacterium</taxon>
    </lineage>
</organism>
<dbReference type="Proteomes" id="UP000274327">
    <property type="component" value="Unassembled WGS sequence"/>
</dbReference>
<sequence>MHMRYPAPARRPEPQLPSILFVCTGNVCRSPFAEHLLRDRLPDIHTLSRGIFALEGSAMESQMAGELSARGVDSQGFRARQLSAADLGADLILTMSRRQRAYLLDEFPAAARRIGHMGHIPELARMASENPDAPLKEIISAWTRRAIPSGLDVPDPYGKDAAQATRTAALLTERVEQLVPVLRRGVVAP</sequence>
<evidence type="ECO:0000313" key="7">
    <source>
        <dbReference type="Proteomes" id="UP000274327"/>
    </source>
</evidence>
<evidence type="ECO:0000256" key="3">
    <source>
        <dbReference type="ARBA" id="ARBA00022912"/>
    </source>
</evidence>
<dbReference type="Pfam" id="PF01451">
    <property type="entry name" value="LMWPc"/>
    <property type="match status" value="1"/>
</dbReference>
<dbReference type="InterPro" id="IPR036196">
    <property type="entry name" value="Ptyr_pPase_sf"/>
</dbReference>
<keyword evidence="3" id="KW-0904">Protein phosphatase</keyword>
<dbReference type="PANTHER" id="PTHR11717:SF31">
    <property type="entry name" value="LOW MOLECULAR WEIGHT PROTEIN-TYROSINE-PHOSPHATASE ETP-RELATED"/>
    <property type="match status" value="1"/>
</dbReference>
<evidence type="ECO:0000313" key="6">
    <source>
        <dbReference type="EMBL" id="RRR17903.1"/>
    </source>
</evidence>
<dbReference type="SUPFAM" id="SSF52788">
    <property type="entry name" value="Phosphotyrosine protein phosphatases I"/>
    <property type="match status" value="1"/>
</dbReference>
<evidence type="ECO:0000256" key="4">
    <source>
        <dbReference type="PIRSR" id="PIRSR617867-1"/>
    </source>
</evidence>
<feature type="active site" evidence="4">
    <location>
        <position position="29"/>
    </location>
</feature>
<proteinExistence type="inferred from homology"/>
<dbReference type="Gene3D" id="3.40.50.2300">
    <property type="match status" value="1"/>
</dbReference>
<evidence type="ECO:0000256" key="2">
    <source>
        <dbReference type="ARBA" id="ARBA00022801"/>
    </source>
</evidence>
<comment type="caution">
    <text evidence="6">The sequence shown here is derived from an EMBL/GenBank/DDBJ whole genome shotgun (WGS) entry which is preliminary data.</text>
</comment>
<feature type="active site" description="Nucleophile" evidence="4">
    <location>
        <position position="23"/>
    </location>
</feature>
<reference evidence="6 7" key="1">
    <citation type="submission" date="2018-07" db="EMBL/GenBank/DDBJ databases">
        <title>Brachybacteriurn paraconglorneratum KCTC 9916.</title>
        <authorList>
            <person name="Li Y."/>
        </authorList>
    </citation>
    <scope>NUCLEOTIDE SEQUENCE [LARGE SCALE GENOMIC DNA]</scope>
    <source>
        <strain evidence="6 7">KCTC 9916</strain>
    </source>
</reference>
<keyword evidence="2" id="KW-0378">Hydrolase</keyword>
<dbReference type="PRINTS" id="PR00719">
    <property type="entry name" value="LMWPTPASE"/>
</dbReference>
<accession>A0A426SIA3</accession>
<dbReference type="AlphaFoldDB" id="A0A426SIA3"/>
<protein>
    <recommendedName>
        <fullName evidence="5">Phosphotyrosine protein phosphatase I domain-containing protein</fullName>
    </recommendedName>
</protein>
<dbReference type="InterPro" id="IPR050438">
    <property type="entry name" value="LMW_PTPase"/>
</dbReference>
<gene>
    <name evidence="6" type="ORF">DS079_11445</name>
</gene>
<name>A0A426SIA3_9MICO</name>
<dbReference type="InterPro" id="IPR017867">
    <property type="entry name" value="Tyr_phospatase_low_mol_wt"/>
</dbReference>
<dbReference type="InterPro" id="IPR023485">
    <property type="entry name" value="Ptyr_pPase"/>
</dbReference>
<evidence type="ECO:0000259" key="5">
    <source>
        <dbReference type="SMART" id="SM00226"/>
    </source>
</evidence>
<dbReference type="EMBL" id="QOCI01000009">
    <property type="protein sequence ID" value="RRR17903.1"/>
    <property type="molecule type" value="Genomic_DNA"/>
</dbReference>
<evidence type="ECO:0000256" key="1">
    <source>
        <dbReference type="ARBA" id="ARBA00011063"/>
    </source>
</evidence>
<dbReference type="SMART" id="SM00226">
    <property type="entry name" value="LMWPc"/>
    <property type="match status" value="1"/>
</dbReference>